<dbReference type="InterPro" id="IPR003718">
    <property type="entry name" value="OsmC/Ohr_fam"/>
</dbReference>
<dbReference type="Gene3D" id="3.30.300.20">
    <property type="match status" value="1"/>
</dbReference>
<comment type="similarity">
    <text evidence="1">Belongs to the OsmC/Ohr family.</text>
</comment>
<dbReference type="InterPro" id="IPR036102">
    <property type="entry name" value="OsmC/Ohrsf"/>
</dbReference>
<organism evidence="2 3">
    <name type="scientific">Mortierella polycephala</name>
    <dbReference type="NCBI Taxonomy" id="41804"/>
    <lineage>
        <taxon>Eukaryota</taxon>
        <taxon>Fungi</taxon>
        <taxon>Fungi incertae sedis</taxon>
        <taxon>Mucoromycota</taxon>
        <taxon>Mortierellomycotina</taxon>
        <taxon>Mortierellomycetes</taxon>
        <taxon>Mortierellales</taxon>
        <taxon>Mortierellaceae</taxon>
        <taxon>Mortierella</taxon>
    </lineage>
</organism>
<keyword evidence="3" id="KW-1185">Reference proteome</keyword>
<evidence type="ECO:0000313" key="2">
    <source>
        <dbReference type="EMBL" id="KAG0248882.1"/>
    </source>
</evidence>
<gene>
    <name evidence="2" type="ORF">BG011_009819</name>
</gene>
<comment type="caution">
    <text evidence="2">The sequence shown here is derived from an EMBL/GenBank/DDBJ whole genome shotgun (WGS) entry which is preliminary data.</text>
</comment>
<dbReference type="InterPro" id="IPR019953">
    <property type="entry name" value="OHR"/>
</dbReference>
<sequence length="170" mass="17892">MSLLRTAVRPAARLRVNAMAAPVTIAVRHLSFKPIYTAESTVKGARNGHLTTKSGSLDLQLNMPKEFGTQGGPGTNPEELLGGGYSACFGGALAAAAGELKLKLKPETTITSLVSIGPKQPKGFQLAVELRVAKSGLEGADFDRATELAHEICPFSHALKNNIEIKTVKA</sequence>
<dbReference type="EMBL" id="JAAAJA010000904">
    <property type="protein sequence ID" value="KAG0248882.1"/>
    <property type="molecule type" value="Genomic_DNA"/>
</dbReference>
<dbReference type="PANTHER" id="PTHR33797:SF2">
    <property type="entry name" value="ORGANIC HYDROPEROXIDE RESISTANCE PROTEIN-LIKE"/>
    <property type="match status" value="1"/>
</dbReference>
<dbReference type="Pfam" id="PF02566">
    <property type="entry name" value="OsmC"/>
    <property type="match status" value="1"/>
</dbReference>
<dbReference type="OrthoDB" id="60422at2759"/>
<dbReference type="Gene3D" id="2.20.25.10">
    <property type="match status" value="1"/>
</dbReference>
<accession>A0A9P6PNQ9</accession>
<evidence type="ECO:0000313" key="3">
    <source>
        <dbReference type="Proteomes" id="UP000726737"/>
    </source>
</evidence>
<evidence type="ECO:0000256" key="1">
    <source>
        <dbReference type="ARBA" id="ARBA00007378"/>
    </source>
</evidence>
<dbReference type="PANTHER" id="PTHR33797">
    <property type="entry name" value="ORGANIC HYDROPEROXIDE RESISTANCE PROTEIN-LIKE"/>
    <property type="match status" value="1"/>
</dbReference>
<dbReference type="InterPro" id="IPR015946">
    <property type="entry name" value="KH_dom-like_a/b"/>
</dbReference>
<protein>
    <recommendedName>
        <fullName evidence="4">Organic hydroperoxide resistance protein</fullName>
    </recommendedName>
</protein>
<reference evidence="2" key="1">
    <citation type="journal article" date="2020" name="Fungal Divers.">
        <title>Resolving the Mortierellaceae phylogeny through synthesis of multi-gene phylogenetics and phylogenomics.</title>
        <authorList>
            <person name="Vandepol N."/>
            <person name="Liber J."/>
            <person name="Desiro A."/>
            <person name="Na H."/>
            <person name="Kennedy M."/>
            <person name="Barry K."/>
            <person name="Grigoriev I.V."/>
            <person name="Miller A.N."/>
            <person name="O'Donnell K."/>
            <person name="Stajich J.E."/>
            <person name="Bonito G."/>
        </authorList>
    </citation>
    <scope>NUCLEOTIDE SEQUENCE</scope>
    <source>
        <strain evidence="2">KOD948</strain>
    </source>
</reference>
<dbReference type="GO" id="GO:0006979">
    <property type="term" value="P:response to oxidative stress"/>
    <property type="evidence" value="ECO:0007669"/>
    <property type="project" value="InterPro"/>
</dbReference>
<dbReference type="SUPFAM" id="SSF82784">
    <property type="entry name" value="OsmC-like"/>
    <property type="match status" value="1"/>
</dbReference>
<dbReference type="AlphaFoldDB" id="A0A9P6PNQ9"/>
<dbReference type="Proteomes" id="UP000726737">
    <property type="component" value="Unassembled WGS sequence"/>
</dbReference>
<proteinExistence type="inferred from homology"/>
<dbReference type="NCBIfam" id="TIGR03561">
    <property type="entry name" value="organ_hyd_perox"/>
    <property type="match status" value="1"/>
</dbReference>
<evidence type="ECO:0008006" key="4">
    <source>
        <dbReference type="Google" id="ProtNLM"/>
    </source>
</evidence>
<name>A0A9P6PNQ9_9FUNG</name>